<reference evidence="2 3" key="1">
    <citation type="submission" date="2021-03" db="EMBL/GenBank/DDBJ databases">
        <title>Tianweitania aestuarii sp. nov., isolated from a tidal flat.</title>
        <authorList>
            <person name="Park S."/>
            <person name="Yoon J.-H."/>
        </authorList>
    </citation>
    <scope>NUCLEOTIDE SEQUENCE [LARGE SCALE GENOMIC DNA]</scope>
    <source>
        <strain evidence="2 3">BSSL-BM11</strain>
    </source>
</reference>
<evidence type="ECO:0000313" key="2">
    <source>
        <dbReference type="EMBL" id="MBS9720179.1"/>
    </source>
</evidence>
<dbReference type="EMBL" id="JAFMNX010000001">
    <property type="protein sequence ID" value="MBS9720179.1"/>
    <property type="molecule type" value="Genomic_DNA"/>
</dbReference>
<gene>
    <name evidence="2" type="ORF">JYU29_05695</name>
</gene>
<comment type="caution">
    <text evidence="2">The sequence shown here is derived from an EMBL/GenBank/DDBJ whole genome shotgun (WGS) entry which is preliminary data.</text>
</comment>
<evidence type="ECO:0000256" key="1">
    <source>
        <dbReference type="SAM" id="MobiDB-lite"/>
    </source>
</evidence>
<proteinExistence type="predicted"/>
<name>A0ABS5RVD9_9HYPH</name>
<feature type="region of interest" description="Disordered" evidence="1">
    <location>
        <begin position="221"/>
        <end position="241"/>
    </location>
</feature>
<evidence type="ECO:0000313" key="3">
    <source>
        <dbReference type="Proteomes" id="UP001297272"/>
    </source>
</evidence>
<organism evidence="2 3">
    <name type="scientific">Tianweitania aestuarii</name>
    <dbReference type="NCBI Taxonomy" id="2814886"/>
    <lineage>
        <taxon>Bacteria</taxon>
        <taxon>Pseudomonadati</taxon>
        <taxon>Pseudomonadota</taxon>
        <taxon>Alphaproteobacteria</taxon>
        <taxon>Hyphomicrobiales</taxon>
        <taxon>Phyllobacteriaceae</taxon>
        <taxon>Tianweitania</taxon>
    </lineage>
</organism>
<protein>
    <submittedName>
        <fullName evidence="2">Uncharacterized protein</fullName>
    </submittedName>
</protein>
<sequence length="241" mass="26052">MLAAEAMRLAAIEALCPTACKVSGANWPTLAEHRVYDSAAILAEELADGEPYTACLSLYTEDVRIERRGDGATSSIGFPTAVLVINVELATSSTDEDGILQVLPLVEDDPQARLVLGALCAQVRKQLVYAPAGSIFREIAGSVEDLRIETFTLPQFDIRWMRNTMRLTCRIKDDKFTDEDGMPEPMLSLFNRLPEGSYAKGKLIQLQSAFAATTRTPLEGIRFSTSGDLPSGPADGPIGAV</sequence>
<accession>A0ABS5RVD9</accession>
<dbReference type="Proteomes" id="UP001297272">
    <property type="component" value="Unassembled WGS sequence"/>
</dbReference>
<dbReference type="RefSeq" id="WP_213983734.1">
    <property type="nucleotide sequence ID" value="NZ_JAFMNX010000001.1"/>
</dbReference>
<keyword evidence="3" id="KW-1185">Reference proteome</keyword>